<protein>
    <submittedName>
        <fullName evidence="1">Uncharacterized protein</fullName>
    </submittedName>
</protein>
<accession>A0A1C6FRU0</accession>
<proteinExistence type="predicted"/>
<dbReference type="EMBL" id="FMHG01000001">
    <property type="protein sequence ID" value="SCJ35737.1"/>
    <property type="molecule type" value="Genomic_DNA"/>
</dbReference>
<dbReference type="AlphaFoldDB" id="A0A1C6FRU0"/>
<evidence type="ECO:0000313" key="1">
    <source>
        <dbReference type="EMBL" id="SCJ35737.1"/>
    </source>
</evidence>
<gene>
    <name evidence="1" type="ORF">SAMEA3545359_00089</name>
</gene>
<name>A0A1C6FRU0_9FIRM</name>
<sequence length="64" mass="7260">MRGIELKDYKHRPAEDLVSAMERALGQPLDDKMQQVFLNCAQALLGAYHQGVRDGQEQSRTKNC</sequence>
<organism evidence="1">
    <name type="scientific">uncultured Anaerotruncus sp</name>
    <dbReference type="NCBI Taxonomy" id="905011"/>
    <lineage>
        <taxon>Bacteria</taxon>
        <taxon>Bacillati</taxon>
        <taxon>Bacillota</taxon>
        <taxon>Clostridia</taxon>
        <taxon>Eubacteriales</taxon>
        <taxon>Oscillospiraceae</taxon>
        <taxon>Anaerotruncus</taxon>
        <taxon>environmental samples</taxon>
    </lineage>
</organism>
<reference evidence="1" key="1">
    <citation type="submission" date="2015-09" db="EMBL/GenBank/DDBJ databases">
        <authorList>
            <consortium name="Pathogen Informatics"/>
        </authorList>
    </citation>
    <scope>NUCLEOTIDE SEQUENCE</scope>
    <source>
        <strain evidence="1">2789STDY5834896</strain>
    </source>
</reference>